<dbReference type="STRING" id="1404245.CGLY_01885"/>
<keyword evidence="4" id="KW-1185">Reference proteome</keyword>
<dbReference type="SUPFAM" id="SSF50969">
    <property type="entry name" value="YVTN repeat-like/Quinoprotein amine dehydrogenase"/>
    <property type="match status" value="1"/>
</dbReference>
<dbReference type="InterPro" id="IPR015943">
    <property type="entry name" value="WD40/YVTN_repeat-like_dom_sf"/>
</dbReference>
<evidence type="ECO:0000256" key="2">
    <source>
        <dbReference type="SAM" id="SignalP"/>
    </source>
</evidence>
<evidence type="ECO:0000313" key="3">
    <source>
        <dbReference type="EMBL" id="AHW62825.1"/>
    </source>
</evidence>
<evidence type="ECO:0000256" key="1">
    <source>
        <dbReference type="SAM" id="MobiDB-lite"/>
    </source>
</evidence>
<gene>
    <name evidence="3" type="ORF">CGLY_01885</name>
</gene>
<name>X5E5W1_9CORY</name>
<dbReference type="OrthoDB" id="3250815at2"/>
<dbReference type="KEGG" id="cgy:CGLY_01885"/>
<dbReference type="InterPro" id="IPR011044">
    <property type="entry name" value="Quino_amine_DH_bsu"/>
</dbReference>
<keyword evidence="2" id="KW-0732">Signal</keyword>
<protein>
    <submittedName>
        <fullName evidence="3">Putative secreted protein</fullName>
    </submittedName>
</protein>
<dbReference type="AlphaFoldDB" id="X5E5W1"/>
<accession>X5E5W1</accession>
<organism evidence="3 4">
    <name type="scientific">Corynebacterium glyciniphilum AJ 3170</name>
    <dbReference type="NCBI Taxonomy" id="1404245"/>
    <lineage>
        <taxon>Bacteria</taxon>
        <taxon>Bacillati</taxon>
        <taxon>Actinomycetota</taxon>
        <taxon>Actinomycetes</taxon>
        <taxon>Mycobacteriales</taxon>
        <taxon>Corynebacteriaceae</taxon>
        <taxon>Corynebacterium</taxon>
    </lineage>
</organism>
<feature type="compositionally biased region" description="Basic and acidic residues" evidence="1">
    <location>
        <begin position="50"/>
        <end position="60"/>
    </location>
</feature>
<dbReference type="NCBIfam" id="NF038015">
    <property type="entry name" value="AztD"/>
    <property type="match status" value="1"/>
</dbReference>
<evidence type="ECO:0000313" key="4">
    <source>
        <dbReference type="Proteomes" id="UP000023703"/>
    </source>
</evidence>
<feature type="signal peptide" evidence="2">
    <location>
        <begin position="1"/>
        <end position="32"/>
    </location>
</feature>
<feature type="compositionally biased region" description="Low complexity" evidence="1">
    <location>
        <begin position="35"/>
        <end position="49"/>
    </location>
</feature>
<feature type="chain" id="PRO_5039163355" evidence="2">
    <location>
        <begin position="33"/>
        <end position="440"/>
    </location>
</feature>
<dbReference type="Gene3D" id="2.130.10.10">
    <property type="entry name" value="YVTN repeat-like/Quinoprotein amine dehydrogenase"/>
    <property type="match status" value="1"/>
</dbReference>
<proteinExistence type="predicted"/>
<dbReference type="InterPro" id="IPR047697">
    <property type="entry name" value="AztD-like"/>
</dbReference>
<dbReference type="eggNOG" id="COG3391">
    <property type="taxonomic scope" value="Bacteria"/>
</dbReference>
<feature type="region of interest" description="Disordered" evidence="1">
    <location>
        <begin position="35"/>
        <end position="72"/>
    </location>
</feature>
<dbReference type="EMBL" id="CP006842">
    <property type="protein sequence ID" value="AHW62825.1"/>
    <property type="molecule type" value="Genomic_DNA"/>
</dbReference>
<reference evidence="3 4" key="1">
    <citation type="journal article" date="2015" name="Int. J. Syst. Evol. Microbiol.">
        <title>Revisiting Corynebacterium glyciniphilum (ex Kubota et al., 1972) sp. nov., nom. rev., isolated from putrefied banana.</title>
        <authorList>
            <person name="Al-Dilaimi A."/>
            <person name="Bednarz H."/>
            <person name="Lomker A."/>
            <person name="Niehaus K."/>
            <person name="Kalinowski J."/>
            <person name="Ruckert C."/>
        </authorList>
    </citation>
    <scope>NUCLEOTIDE SEQUENCE [LARGE SCALE GENOMIC DNA]</scope>
    <source>
        <strain evidence="3">AJ 3170</strain>
    </source>
</reference>
<sequence>MSPTSLIHNPRRFRRSATAAVAASLSAVLALSACSSDDSGSSESSSAEASSHDGHDHGDEPGAEAQEVDAAEPRILTTYDGGYLTLDANTLEVISDEKIDGFNRLNPLGDGRHVLLSTGDGFQLIDAGVWTEPHGDHTHSYAGDPVLTDTVFGTDTPGHVVSHDGNVALFGDGDGKIQLFKAEDFLDISGGDGDDVPEPTVTETDDPHHGVAVELSDGTLLHTEGTEEHRDTVVALSSDGEEIASSNDCEGVHGEATAAGEAVSFGCEDGVLIYKDGEFTKIDAEDSYGRTGNQSGSDASPVVLGDYKVDEDAELERPTRIKLTNTEDNTAQLVELGTSYSFRSLARGPEGEALVLGTDGKLHVIDPESGEVIDSWDVIDEWEEPVEWQEARPTLFVQGDRAYVSEPSTNELHVVDLSNGEILTSAELPETPNELTGVTG</sequence>
<dbReference type="HOGENOM" id="CLU_043135_0_0_11"/>
<dbReference type="RefSeq" id="WP_052539467.1">
    <property type="nucleotide sequence ID" value="NZ_CP006842.1"/>
</dbReference>
<dbReference type="Proteomes" id="UP000023703">
    <property type="component" value="Chromosome"/>
</dbReference>